<sequence>MLDELEEFHKKQLLQALGIPVPDDTTKSQGSWWGASLVSAVVNNIQLILTNVHIRYEDDVSLPNNYPFNCGVRIQKISVQTTNEQWIPVFVPPENRGNVFKILDLQGLSIYWNSGQKINKEVLSYKDLQKTLAPEDTRNNSFILHPFNVSLRMEKNASKFPLQATKPSSPRFKFEFCPDKVNIELTKRQFAEIRLLCREWARFDRARQHRKWRPVTSISQNCKKWWNFAYQRIAEPMRKQKSSQTWSFAYERAKQLNAYCRAYRERLISIIEKERAKHNSENGTTQNVTLSKEDLMLMKQIERDSQYAYDDLTLFRETVFRTLMREREAEMDEVSVSESESGVSIAQESEAQVASSTESTDGREPKPKKEEKVVVENKAEDVAEKKEEQLPHSPSLNRPPPGADQTCRASEDGGREARRIRASGSSAGHEGSTSPAQPAEDREKQIEDEILDVLNESWDDSTVLRRDALLAEVTLNLERITIRFVDVDEEHIFGRTRVLATDLWNVTGRMHLSPRYNSTTLDLSVSDMSIQRLQTESTRDKNKSNGSNGNIEESFDRLDDENELFRDTSLIYGTTESCHVHETAKLLLAIGKTSESLADSDNYSEFEGEAFPPAPPFFEMIYRRRAPKLIARHTLEVTFSSVSVMYDEDALDGLTSLFDMDSAFADQESSDDSSSSFSRSLRATLAALPLDQDSRGAS</sequence>
<dbReference type="Pfam" id="PF12624">
    <property type="entry name" value="VPS13_N"/>
    <property type="match status" value="1"/>
</dbReference>
<dbReference type="OrthoDB" id="272810at2759"/>
<comment type="caution">
    <text evidence="4">The sequence shown here is derived from an EMBL/GenBank/DDBJ whole genome shotgun (WGS) entry which is preliminary data.</text>
</comment>
<dbReference type="GO" id="GO:0006623">
    <property type="term" value="P:protein targeting to vacuole"/>
    <property type="evidence" value="ECO:0007669"/>
    <property type="project" value="TreeGrafter"/>
</dbReference>
<organism evidence="4 5">
    <name type="scientific">Steinernema carpocapsae</name>
    <name type="common">Entomopathogenic nematode</name>
    <dbReference type="NCBI Taxonomy" id="34508"/>
    <lineage>
        <taxon>Eukaryota</taxon>
        <taxon>Metazoa</taxon>
        <taxon>Ecdysozoa</taxon>
        <taxon>Nematoda</taxon>
        <taxon>Chromadorea</taxon>
        <taxon>Rhabditida</taxon>
        <taxon>Tylenchina</taxon>
        <taxon>Panagrolaimomorpha</taxon>
        <taxon>Strongyloidoidea</taxon>
        <taxon>Steinernematidae</taxon>
        <taxon>Steinernema</taxon>
    </lineage>
</organism>
<proteinExistence type="predicted"/>
<dbReference type="InterPro" id="IPR026847">
    <property type="entry name" value="VPS13"/>
</dbReference>
<evidence type="ECO:0000259" key="3">
    <source>
        <dbReference type="Pfam" id="PF12624"/>
    </source>
</evidence>
<evidence type="ECO:0000256" key="2">
    <source>
        <dbReference type="SAM" id="MobiDB-lite"/>
    </source>
</evidence>
<gene>
    <name evidence="4" type="ORF">L596_024918</name>
</gene>
<dbReference type="Proteomes" id="UP000298663">
    <property type="component" value="Unassembled WGS sequence"/>
</dbReference>
<evidence type="ECO:0000256" key="1">
    <source>
        <dbReference type="ARBA" id="ARBA00022448"/>
    </source>
</evidence>
<feature type="compositionally biased region" description="Basic and acidic residues" evidence="2">
    <location>
        <begin position="360"/>
        <end position="390"/>
    </location>
</feature>
<feature type="region of interest" description="Disordered" evidence="2">
    <location>
        <begin position="534"/>
        <end position="554"/>
    </location>
</feature>
<evidence type="ECO:0000313" key="4">
    <source>
        <dbReference type="EMBL" id="TKR64371.1"/>
    </source>
</evidence>
<protein>
    <recommendedName>
        <fullName evidence="3">Chorein N-terminal domain-containing protein</fullName>
    </recommendedName>
</protein>
<feature type="domain" description="Chorein N-terminal" evidence="3">
    <location>
        <begin position="33"/>
        <end position="658"/>
    </location>
</feature>
<reference evidence="4 5" key="2">
    <citation type="journal article" date="2019" name="G3 (Bethesda)">
        <title>Hybrid Assembly of the Genome of the Entomopathogenic Nematode Steinernema carpocapsae Identifies the X-Chromosome.</title>
        <authorList>
            <person name="Serra L."/>
            <person name="Macchietto M."/>
            <person name="Macias-Munoz A."/>
            <person name="McGill C.J."/>
            <person name="Rodriguez I.M."/>
            <person name="Rodriguez B."/>
            <person name="Murad R."/>
            <person name="Mortazavi A."/>
        </authorList>
    </citation>
    <scope>NUCLEOTIDE SEQUENCE [LARGE SCALE GENOMIC DNA]</scope>
    <source>
        <strain evidence="4 5">ALL</strain>
    </source>
</reference>
<feature type="compositionally biased region" description="Basic and acidic residues" evidence="2">
    <location>
        <begin position="409"/>
        <end position="419"/>
    </location>
</feature>
<feature type="compositionally biased region" description="Polar residues" evidence="2">
    <location>
        <begin position="346"/>
        <end position="359"/>
    </location>
</feature>
<name>A0A4U5M681_STECR</name>
<evidence type="ECO:0000313" key="5">
    <source>
        <dbReference type="Proteomes" id="UP000298663"/>
    </source>
</evidence>
<accession>A0A4U5M681</accession>
<dbReference type="PANTHER" id="PTHR16166">
    <property type="entry name" value="VACUOLAR PROTEIN SORTING-ASSOCIATED PROTEIN VPS13"/>
    <property type="match status" value="1"/>
</dbReference>
<keyword evidence="5" id="KW-1185">Reference proteome</keyword>
<reference evidence="4 5" key="1">
    <citation type="journal article" date="2015" name="Genome Biol.">
        <title>Comparative genomics of Steinernema reveals deeply conserved gene regulatory networks.</title>
        <authorList>
            <person name="Dillman A.R."/>
            <person name="Macchietto M."/>
            <person name="Porter C.F."/>
            <person name="Rogers A."/>
            <person name="Williams B."/>
            <person name="Antoshechkin I."/>
            <person name="Lee M.M."/>
            <person name="Goodwin Z."/>
            <person name="Lu X."/>
            <person name="Lewis E.E."/>
            <person name="Goodrich-Blair H."/>
            <person name="Stock S.P."/>
            <person name="Adams B.J."/>
            <person name="Sternberg P.W."/>
            <person name="Mortazavi A."/>
        </authorList>
    </citation>
    <scope>NUCLEOTIDE SEQUENCE [LARGE SCALE GENOMIC DNA]</scope>
    <source>
        <strain evidence="4 5">ALL</strain>
    </source>
</reference>
<dbReference type="GO" id="GO:0007005">
    <property type="term" value="P:mitochondrion organization"/>
    <property type="evidence" value="ECO:0007669"/>
    <property type="project" value="TreeGrafter"/>
</dbReference>
<feature type="region of interest" description="Disordered" evidence="2">
    <location>
        <begin position="329"/>
        <end position="443"/>
    </location>
</feature>
<feature type="compositionally biased region" description="Polar residues" evidence="2">
    <location>
        <begin position="423"/>
        <end position="436"/>
    </location>
</feature>
<dbReference type="GO" id="GO:0045053">
    <property type="term" value="P:protein retention in Golgi apparatus"/>
    <property type="evidence" value="ECO:0007669"/>
    <property type="project" value="TreeGrafter"/>
</dbReference>
<dbReference type="AlphaFoldDB" id="A0A4U5M681"/>
<dbReference type="InterPro" id="IPR026854">
    <property type="entry name" value="VPS13_N"/>
</dbReference>
<dbReference type="EMBL" id="AZBU02000009">
    <property type="protein sequence ID" value="TKR64371.1"/>
    <property type="molecule type" value="Genomic_DNA"/>
</dbReference>
<keyword evidence="1" id="KW-0813">Transport</keyword>
<dbReference type="PANTHER" id="PTHR16166:SF141">
    <property type="entry name" value="INTERMEMBRANE LIPID TRANSFER PROTEIN VPS13D"/>
    <property type="match status" value="1"/>
</dbReference>